<evidence type="ECO:0000256" key="1">
    <source>
        <dbReference type="SAM" id="SignalP"/>
    </source>
</evidence>
<feature type="chain" id="PRO_5046634786" evidence="1">
    <location>
        <begin position="22"/>
        <end position="182"/>
    </location>
</feature>
<keyword evidence="3" id="KW-1185">Reference proteome</keyword>
<evidence type="ECO:0000313" key="2">
    <source>
        <dbReference type="EMBL" id="MFC4525096.1"/>
    </source>
</evidence>
<feature type="signal peptide" evidence="1">
    <location>
        <begin position="1"/>
        <end position="21"/>
    </location>
</feature>
<protein>
    <submittedName>
        <fullName evidence="2">Uncharacterized protein</fullName>
    </submittedName>
</protein>
<dbReference type="RefSeq" id="WP_266149997.1">
    <property type="nucleotide sequence ID" value="NZ_CP064028.1"/>
</dbReference>
<name>A0ABV9BWY2_9GAMM</name>
<reference evidence="3" key="1">
    <citation type="journal article" date="2019" name="Int. J. Syst. Evol. Microbiol.">
        <title>The Global Catalogue of Microorganisms (GCM) 10K type strain sequencing project: providing services to taxonomists for standard genome sequencing and annotation.</title>
        <authorList>
            <consortium name="The Broad Institute Genomics Platform"/>
            <consortium name="The Broad Institute Genome Sequencing Center for Infectious Disease"/>
            <person name="Wu L."/>
            <person name="Ma J."/>
        </authorList>
    </citation>
    <scope>NUCLEOTIDE SEQUENCE [LARGE SCALE GENOMIC DNA]</scope>
    <source>
        <strain evidence="3">CCM 4481</strain>
    </source>
</reference>
<sequence>MKSMMKIMAASALVWFAYSVAAAQAPPLTSTGSAQGKPRNDAASTVALRQRQLDFMAAPIKSAKDLQAYLAKMPKALSPIEKLSPGAKKRFLDGLVFNENGLVGYDYSDLAAELPASDVYRLMSLFGAQRTVPLISGLKVLGEQDALLIMYPDLGEDDHGDYRCIGGHNCVRTTGMICMTGC</sequence>
<keyword evidence="1" id="KW-0732">Signal</keyword>
<proteinExistence type="predicted"/>
<dbReference type="EMBL" id="JBHSGA010000003">
    <property type="protein sequence ID" value="MFC4525096.1"/>
    <property type="molecule type" value="Genomic_DNA"/>
</dbReference>
<gene>
    <name evidence="2" type="ORF">ACFO5W_00485</name>
</gene>
<comment type="caution">
    <text evidence="2">The sequence shown here is derived from an EMBL/GenBank/DDBJ whole genome shotgun (WGS) entry which is preliminary data.</text>
</comment>
<accession>A0ABV9BWY2</accession>
<evidence type="ECO:0000313" key="3">
    <source>
        <dbReference type="Proteomes" id="UP001595961"/>
    </source>
</evidence>
<dbReference type="Proteomes" id="UP001595961">
    <property type="component" value="Unassembled WGS sequence"/>
</dbReference>
<organism evidence="2 3">
    <name type="scientific">Dyella halodurans</name>
    <dbReference type="NCBI Taxonomy" id="1920171"/>
    <lineage>
        <taxon>Bacteria</taxon>
        <taxon>Pseudomonadati</taxon>
        <taxon>Pseudomonadota</taxon>
        <taxon>Gammaproteobacteria</taxon>
        <taxon>Lysobacterales</taxon>
        <taxon>Rhodanobacteraceae</taxon>
        <taxon>Dyella</taxon>
    </lineage>
</organism>